<dbReference type="InterPro" id="IPR032466">
    <property type="entry name" value="Metal_Hydrolase"/>
</dbReference>
<feature type="chain" id="PRO_5015664891" description="Amidohydrolase-related domain-containing protein" evidence="2">
    <location>
        <begin position="22"/>
        <end position="1047"/>
    </location>
</feature>
<organism evidence="4 5">
    <name type="scientific">Blastopirellula marina</name>
    <dbReference type="NCBI Taxonomy" id="124"/>
    <lineage>
        <taxon>Bacteria</taxon>
        <taxon>Pseudomonadati</taxon>
        <taxon>Planctomycetota</taxon>
        <taxon>Planctomycetia</taxon>
        <taxon>Pirellulales</taxon>
        <taxon>Pirellulaceae</taxon>
        <taxon>Blastopirellula</taxon>
    </lineage>
</organism>
<dbReference type="InterPro" id="IPR006680">
    <property type="entry name" value="Amidohydro-rel"/>
</dbReference>
<evidence type="ECO:0000259" key="3">
    <source>
        <dbReference type="Pfam" id="PF01979"/>
    </source>
</evidence>
<dbReference type="PANTHER" id="PTHR43135:SF3">
    <property type="entry name" value="ALPHA-D-RIBOSE 1-METHYLPHOSPHONATE 5-TRIPHOSPHATE DIPHOSPHATASE"/>
    <property type="match status" value="1"/>
</dbReference>
<evidence type="ECO:0000313" key="4">
    <source>
        <dbReference type="EMBL" id="PQO34974.1"/>
    </source>
</evidence>
<dbReference type="InterPro" id="IPR011059">
    <property type="entry name" value="Metal-dep_hydrolase_composite"/>
</dbReference>
<dbReference type="RefSeq" id="WP_105330704.1">
    <property type="nucleotide sequence ID" value="NZ_PUHY01000010.1"/>
</dbReference>
<dbReference type="Gene3D" id="3.20.20.140">
    <property type="entry name" value="Metal-dependent hydrolases"/>
    <property type="match status" value="2"/>
</dbReference>
<dbReference type="AlphaFoldDB" id="A0A2S8FT17"/>
<evidence type="ECO:0000313" key="5">
    <source>
        <dbReference type="Proteomes" id="UP000238322"/>
    </source>
</evidence>
<comment type="caution">
    <text evidence="4">The sequence shown here is derived from an EMBL/GenBank/DDBJ whole genome shotgun (WGS) entry which is preliminary data.</text>
</comment>
<protein>
    <recommendedName>
        <fullName evidence="3">Amidohydrolase-related domain-containing protein</fullName>
    </recommendedName>
</protein>
<dbReference type="EMBL" id="PUHY01000010">
    <property type="protein sequence ID" value="PQO34974.1"/>
    <property type="molecule type" value="Genomic_DNA"/>
</dbReference>
<reference evidence="4 5" key="1">
    <citation type="submission" date="2018-02" db="EMBL/GenBank/DDBJ databases">
        <title>Comparative genomes isolates from brazilian mangrove.</title>
        <authorList>
            <person name="Araujo J.E."/>
            <person name="Taketani R.G."/>
            <person name="Silva M.C.P."/>
            <person name="Loureco M.V."/>
            <person name="Andreote F.D."/>
        </authorList>
    </citation>
    <scope>NUCLEOTIDE SEQUENCE [LARGE SCALE GENOMIC DNA]</scope>
    <source>
        <strain evidence="4 5">Hex-1 MGV</strain>
    </source>
</reference>
<proteinExistence type="predicted"/>
<dbReference type="CDD" id="cd01309">
    <property type="entry name" value="Met_dep_hydrolase_C"/>
    <property type="match status" value="1"/>
</dbReference>
<feature type="region of interest" description="Disordered" evidence="1">
    <location>
        <begin position="527"/>
        <end position="577"/>
    </location>
</feature>
<dbReference type="SUPFAM" id="SSF51338">
    <property type="entry name" value="Composite domain of metallo-dependent hydrolases"/>
    <property type="match status" value="2"/>
</dbReference>
<dbReference type="Pfam" id="PF01979">
    <property type="entry name" value="Amidohydro_1"/>
    <property type="match status" value="2"/>
</dbReference>
<dbReference type="Proteomes" id="UP000238322">
    <property type="component" value="Unassembled WGS sequence"/>
</dbReference>
<gene>
    <name evidence="4" type="ORF">C5Y83_15965</name>
</gene>
<dbReference type="PANTHER" id="PTHR43135">
    <property type="entry name" value="ALPHA-D-RIBOSE 1-METHYLPHOSPHONATE 5-TRIPHOSPHATE DIPHOSPHATASE"/>
    <property type="match status" value="1"/>
</dbReference>
<feature type="compositionally biased region" description="Basic and acidic residues" evidence="1">
    <location>
        <begin position="562"/>
        <end position="575"/>
    </location>
</feature>
<evidence type="ECO:0000256" key="1">
    <source>
        <dbReference type="SAM" id="MobiDB-lite"/>
    </source>
</evidence>
<dbReference type="Gene3D" id="2.30.40.10">
    <property type="entry name" value="Urease, subunit C, domain 1"/>
    <property type="match status" value="2"/>
</dbReference>
<sequence>MKYRYLLSWCLLAIFSVAVMAEAPQQTSRHDEGLRRHPVEVFAITNAKVVTEPGAEPVATTIVVRNSKIVAMGKDAQIPPEADVVDLEGKFIYPGFIDSYGEVSFDASNQRPPSSYWNSNIRSDFSVSSAIKSSDLAANDYRKQGFVARLIAPQDGILRGQSAIYSLDEGDVQYRQLRDGFALAGQLTLNRRGPRGSYPNSPMGAVALARQAFYDAGWYRDAQKASEKDASLLLPETNITLDAMKPYLEGDLPVMLETSDEQFATRADIFAREFGLDLIVIGSGREYRRLDDIAAMKRTFVVPVNFPKAPNVATPEAASSTTLLSLMHWDHAPENLARLSEKDVEILLTAHRLDSVSQFLKNLSTAVERGFDADAALAAMTTVPAKRLGIADQLGTIESGKLASFVVTSKPLFEKGSDVVETWVNGKRYEHENPAPEQLAADWKIEIQSPPKDASSVILMNLTGPKNMKGTIRPAETTPKFKEKVELKSLKYEEGRIVGQFIADKFGPRGVATLSITFQEDEDSMLGTLRWPDGTVSPVTMTASGMEEEKEEKQEEADDKEDEKKDEDQKDDKKPQLASFPVQYPLGSFGTVTPPADAGLVAFKGATIWTCGEQGILKNATVLIEDGKIKAVGTDLEVPDDATVVDASGLHISPGLIDCHSHIATDGGINESGQAITAEVRIGDFIDADDIDIYWQLAGGLTSSNILHGSANPIGGQNQVIKMRWGLSAEQLKFQGAPQGIKFALGENVKQSNWGDDYTSRYPQTRMGVEQIFRDEFREAQEYRAAQKAYSESKQGLPPRKDLELEAVAEILEGSRWVHCHSYRQDEILALIRVLDQFDVQIGSFQHILEGYKVADAMAKHGATGSSFSDWWAYKFEVKDSIPYNGAIMHNQGIVVSFNSDDGEMGRRMNQEAAKAVKYGDVSPEEALKFVTLNAAIQLRIEDRVGSIEVGKDADLAIWNASPLSNFAVCQQTWIDGRKYFDREDAEAGKAKFADMKNTLIQKILDSRAPMMKPGEHAEDPSDLWPRCDEFCHAHGDHGHEHEHEHH</sequence>
<dbReference type="InterPro" id="IPR051781">
    <property type="entry name" value="Metallo-dep_Hydrolase"/>
</dbReference>
<dbReference type="SUPFAM" id="SSF51556">
    <property type="entry name" value="Metallo-dependent hydrolases"/>
    <property type="match status" value="2"/>
</dbReference>
<feature type="domain" description="Amidohydrolase-related" evidence="3">
    <location>
        <begin position="889"/>
        <end position="969"/>
    </location>
</feature>
<dbReference type="OrthoDB" id="9802793at2"/>
<feature type="compositionally biased region" description="Acidic residues" evidence="1">
    <location>
        <begin position="546"/>
        <end position="561"/>
    </location>
</feature>
<keyword evidence="2" id="KW-0732">Signal</keyword>
<name>A0A2S8FT17_9BACT</name>
<feature type="signal peptide" evidence="2">
    <location>
        <begin position="1"/>
        <end position="21"/>
    </location>
</feature>
<accession>A0A2S8FT17</accession>
<evidence type="ECO:0000256" key="2">
    <source>
        <dbReference type="SAM" id="SignalP"/>
    </source>
</evidence>
<dbReference type="GO" id="GO:0016810">
    <property type="term" value="F:hydrolase activity, acting on carbon-nitrogen (but not peptide) bonds"/>
    <property type="evidence" value="ECO:0007669"/>
    <property type="project" value="InterPro"/>
</dbReference>
<feature type="domain" description="Amidohydrolase-related" evidence="3">
    <location>
        <begin position="360"/>
        <end position="427"/>
    </location>
</feature>